<evidence type="ECO:0000313" key="1">
    <source>
        <dbReference type="EMBL" id="MBK1790419.1"/>
    </source>
</evidence>
<keyword evidence="2" id="KW-1185">Reference proteome</keyword>
<accession>A0A8J7MBC8</accession>
<name>A0A8J7MBC8_9BACT</name>
<dbReference type="Proteomes" id="UP000624703">
    <property type="component" value="Unassembled WGS sequence"/>
</dbReference>
<gene>
    <name evidence="1" type="ORF">JIN82_04520</name>
</gene>
<dbReference type="InterPro" id="IPR003226">
    <property type="entry name" value="MYG1_exonuclease"/>
</dbReference>
<evidence type="ECO:0000313" key="2">
    <source>
        <dbReference type="Proteomes" id="UP000624703"/>
    </source>
</evidence>
<protein>
    <submittedName>
        <fullName evidence="1">MYG1 family protein</fullName>
    </submittedName>
</protein>
<dbReference type="RefSeq" id="WP_200310451.1">
    <property type="nucleotide sequence ID" value="NZ_JAENIM010000021.1"/>
</dbReference>
<reference evidence="1" key="1">
    <citation type="submission" date="2021-01" db="EMBL/GenBank/DDBJ databases">
        <title>Modified the classification status of verrucomicrobia.</title>
        <authorList>
            <person name="Feng X."/>
        </authorList>
    </citation>
    <scope>NUCLEOTIDE SEQUENCE</scope>
    <source>
        <strain evidence="1">_KCTC 22039</strain>
    </source>
</reference>
<dbReference type="AlphaFoldDB" id="A0A8J7MBC8"/>
<dbReference type="EMBL" id="JAENIM010000021">
    <property type="protein sequence ID" value="MBK1790419.1"/>
    <property type="molecule type" value="Genomic_DNA"/>
</dbReference>
<proteinExistence type="predicted"/>
<comment type="caution">
    <text evidence="1">The sequence shown here is derived from an EMBL/GenBank/DDBJ whole genome shotgun (WGS) entry which is preliminary data.</text>
</comment>
<organism evidence="1 2">
    <name type="scientific">Persicirhabdus sediminis</name>
    <dbReference type="NCBI Taxonomy" id="454144"/>
    <lineage>
        <taxon>Bacteria</taxon>
        <taxon>Pseudomonadati</taxon>
        <taxon>Verrucomicrobiota</taxon>
        <taxon>Verrucomicrobiia</taxon>
        <taxon>Verrucomicrobiales</taxon>
        <taxon>Verrucomicrobiaceae</taxon>
        <taxon>Persicirhabdus</taxon>
    </lineage>
</organism>
<sequence>MNIKQIVTHPGGAHKDEFIACSLLVSLYNVPIYRREPSAEDLADKETCVVDIGGEHSPENRNFDHHQFPRDYPPCCSISLILQHLGVYDDAKAFCDWLEPAEWFDTRGPGVTAKWLGVERDAMAKLNSPIDITLLRRFAKHDELAAGNPIYEVMKMVGEDMLDYVQNLRQKLDYIESHCEHWEIPAGNETIKAIFLPRTEPLADEPSMGLGRYILSRQLENEVAAIIYPDRRAGGYGVARFNDHPQMDFNAISDEEDVHFVHNSGFLAKTSATDPQRLQGFVKSAWSPLS</sequence>
<dbReference type="Pfam" id="PF03690">
    <property type="entry name" value="MYG1_exonuc"/>
    <property type="match status" value="1"/>
</dbReference>